<comment type="caution">
    <text evidence="2">The sequence shown here is derived from an EMBL/GenBank/DDBJ whole genome shotgun (WGS) entry which is preliminary data.</text>
</comment>
<dbReference type="EMBL" id="NDXW01000001">
    <property type="protein sequence ID" value="RDH43657.1"/>
    <property type="molecule type" value="Genomic_DNA"/>
</dbReference>
<dbReference type="SUPFAM" id="SSF55073">
    <property type="entry name" value="Nucleotide cyclase"/>
    <property type="match status" value="1"/>
</dbReference>
<accession>A0A4P9VMP5</accession>
<dbReference type="Pfam" id="PF00990">
    <property type="entry name" value="GGDEF"/>
    <property type="match status" value="1"/>
</dbReference>
<name>A0A4P9VMP5_9GAMM</name>
<dbReference type="PANTHER" id="PTHR43102:SF2">
    <property type="entry name" value="GAF DOMAIN-CONTAINING PROTEIN"/>
    <property type="match status" value="1"/>
</dbReference>
<dbReference type="SUPFAM" id="SSF55781">
    <property type="entry name" value="GAF domain-like"/>
    <property type="match status" value="1"/>
</dbReference>
<gene>
    <name evidence="2" type="ORF">B9G39_09505</name>
</gene>
<dbReference type="InterPro" id="IPR043128">
    <property type="entry name" value="Rev_trsase/Diguanyl_cyclase"/>
</dbReference>
<keyword evidence="3" id="KW-1185">Reference proteome</keyword>
<dbReference type="InterPro" id="IPR003018">
    <property type="entry name" value="GAF"/>
</dbReference>
<dbReference type="Gene3D" id="3.30.450.40">
    <property type="match status" value="1"/>
</dbReference>
<dbReference type="PANTHER" id="PTHR43102">
    <property type="entry name" value="SLR1143 PROTEIN"/>
    <property type="match status" value="1"/>
</dbReference>
<dbReference type="SMART" id="SM00065">
    <property type="entry name" value="GAF"/>
    <property type="match status" value="1"/>
</dbReference>
<feature type="domain" description="GGDEF" evidence="1">
    <location>
        <begin position="194"/>
        <end position="301"/>
    </location>
</feature>
<protein>
    <submittedName>
        <fullName evidence="2">Diguanylate cyclase</fullName>
    </submittedName>
</protein>
<dbReference type="RefSeq" id="WP_094786933.1">
    <property type="nucleotide sequence ID" value="NZ_NDXW01000001.1"/>
</dbReference>
<dbReference type="Pfam" id="PF01590">
    <property type="entry name" value="GAF"/>
    <property type="match status" value="1"/>
</dbReference>
<dbReference type="Proteomes" id="UP000257039">
    <property type="component" value="Unassembled WGS sequence"/>
</dbReference>
<evidence type="ECO:0000259" key="1">
    <source>
        <dbReference type="PROSITE" id="PS50887"/>
    </source>
</evidence>
<dbReference type="InterPro" id="IPR000160">
    <property type="entry name" value="GGDEF_dom"/>
</dbReference>
<dbReference type="AlphaFoldDB" id="A0A4P9VMP5"/>
<evidence type="ECO:0000313" key="3">
    <source>
        <dbReference type="Proteomes" id="UP000257039"/>
    </source>
</evidence>
<reference evidence="2 3" key="1">
    <citation type="submission" date="2017-04" db="EMBL/GenBank/DDBJ databases">
        <title>Draft genome sequence of Zooshikella ganghwensis VG4 isolated from Red Sea sediments.</title>
        <authorList>
            <person name="Rehman Z."/>
            <person name="Alam I."/>
            <person name="Kamau A."/>
            <person name="Bajic V."/>
            <person name="Leiknes T."/>
        </authorList>
    </citation>
    <scope>NUCLEOTIDE SEQUENCE [LARGE SCALE GENOMIC DNA]</scope>
    <source>
        <strain evidence="2 3">VG4</strain>
    </source>
</reference>
<dbReference type="PROSITE" id="PS50887">
    <property type="entry name" value="GGDEF"/>
    <property type="match status" value="1"/>
</dbReference>
<organism evidence="2 3">
    <name type="scientific">Zooshikella ganghwensis</name>
    <dbReference type="NCBI Taxonomy" id="202772"/>
    <lineage>
        <taxon>Bacteria</taxon>
        <taxon>Pseudomonadati</taxon>
        <taxon>Pseudomonadota</taxon>
        <taxon>Gammaproteobacteria</taxon>
        <taxon>Oceanospirillales</taxon>
        <taxon>Zooshikellaceae</taxon>
        <taxon>Zooshikella</taxon>
    </lineage>
</organism>
<dbReference type="Gene3D" id="3.30.70.270">
    <property type="match status" value="1"/>
</dbReference>
<dbReference type="InterPro" id="IPR029787">
    <property type="entry name" value="Nucleotide_cyclase"/>
</dbReference>
<sequence length="301" mass="33931">MIIPAIPQDEHNRLETLHALKILDTEAEERIDRYTRFASLIFNMPIALVTLVDEKRQWFKSRVGLSVKETERIISFCGHCILTDEPLIVSDTYQDERFHDNPLVSAKPFIRFYAGIPLTMPDGCRVGTFCIIDQSPRVFSNTSKKVLQLLGEIVEKEIASPQFQDTDELTGISNTSGFNKLASLTIKAELSSNKDIQCVLFTLSSLSEINNQHGYKTGDNALINFAKLLLKGSKDVYAIGRLSGNIFGALIPNFSTQTTISSYLLRISSLISEFNLKNNYSLIYQTQCVNLGKKRRLYMDS</sequence>
<evidence type="ECO:0000313" key="2">
    <source>
        <dbReference type="EMBL" id="RDH43657.1"/>
    </source>
</evidence>
<dbReference type="InterPro" id="IPR029016">
    <property type="entry name" value="GAF-like_dom_sf"/>
</dbReference>
<proteinExistence type="predicted"/>